<sequence>MPHGQIVLGPPGSGKTTYCRGVSQFSRLTGRPCVVLNLDPGAERAPNVFGEEEHSLAYDVAADCCSVANVMKEFKLGPNGALLYCMDYILENLAEHIIPGIKKGILASHNGLQADLAAKAGKGAPKPSTWEELQDVYVVLDFPGQVELYTHSTVTRSIIELLTIPAHKGGALALQLACVNVVDSLSCLTPNTYLSTILVSLQSMINIQLPCVNVMSKMDLLKPHIDNGELDLPLDFYLDARDLDYLLQFMGGGGGGGGARGGSRRERLASSIAELVEDFSMLRYRPLDVCDGDSLAAVIQDVDDASGYVFRGEAGDGVEKMVRTVREAEGRELVEKFMGGAFAESISELDT</sequence>
<gene>
    <name evidence="6" type="ORF">TeGR_g11251</name>
</gene>
<evidence type="ECO:0000313" key="7">
    <source>
        <dbReference type="Proteomes" id="UP001165060"/>
    </source>
</evidence>
<evidence type="ECO:0000256" key="3">
    <source>
        <dbReference type="ARBA" id="ARBA00022801"/>
    </source>
</evidence>
<evidence type="ECO:0000256" key="4">
    <source>
        <dbReference type="ARBA" id="ARBA00023134"/>
    </source>
</evidence>
<dbReference type="EMBL" id="BRYB01006208">
    <property type="protein sequence ID" value="GMI52047.1"/>
    <property type="molecule type" value="Genomic_DNA"/>
</dbReference>
<proteinExistence type="inferred from homology"/>
<comment type="similarity">
    <text evidence="1 5">Belongs to the GPN-loop GTPase family.</text>
</comment>
<reference evidence="6 7" key="1">
    <citation type="journal article" date="2023" name="Commun. Biol.">
        <title>Genome analysis of Parmales, the sister group of diatoms, reveals the evolutionary specialization of diatoms from phago-mixotrophs to photoautotrophs.</title>
        <authorList>
            <person name="Ban H."/>
            <person name="Sato S."/>
            <person name="Yoshikawa S."/>
            <person name="Yamada K."/>
            <person name="Nakamura Y."/>
            <person name="Ichinomiya M."/>
            <person name="Sato N."/>
            <person name="Blanc-Mathieu R."/>
            <person name="Endo H."/>
            <person name="Kuwata A."/>
            <person name="Ogata H."/>
        </authorList>
    </citation>
    <scope>NUCLEOTIDE SEQUENCE [LARGE SCALE GENOMIC DNA]</scope>
</reference>
<evidence type="ECO:0000256" key="1">
    <source>
        <dbReference type="ARBA" id="ARBA00005290"/>
    </source>
</evidence>
<dbReference type="SUPFAM" id="SSF52540">
    <property type="entry name" value="P-loop containing nucleoside triphosphate hydrolases"/>
    <property type="match status" value="1"/>
</dbReference>
<comment type="function">
    <text evidence="5">Small GTPase required for proper localization of RNA polymerase II and III (RNAPII and RNAPIII). May act at an RNAP assembly step prior to nuclear import.</text>
</comment>
<dbReference type="PANTHER" id="PTHR21231:SF3">
    <property type="entry name" value="GPN-LOOP GTPASE 2"/>
    <property type="match status" value="1"/>
</dbReference>
<comment type="caution">
    <text evidence="6">The sequence shown here is derived from an EMBL/GenBank/DDBJ whole genome shotgun (WGS) entry which is preliminary data.</text>
</comment>
<dbReference type="PANTHER" id="PTHR21231">
    <property type="entry name" value="XPA-BINDING PROTEIN 1-RELATED"/>
    <property type="match status" value="1"/>
</dbReference>
<organism evidence="6 7">
    <name type="scientific">Tetraparma gracilis</name>
    <dbReference type="NCBI Taxonomy" id="2962635"/>
    <lineage>
        <taxon>Eukaryota</taxon>
        <taxon>Sar</taxon>
        <taxon>Stramenopiles</taxon>
        <taxon>Ochrophyta</taxon>
        <taxon>Bolidophyceae</taxon>
        <taxon>Parmales</taxon>
        <taxon>Triparmaceae</taxon>
        <taxon>Tetraparma</taxon>
    </lineage>
</organism>
<dbReference type="Pfam" id="PF03029">
    <property type="entry name" value="ATP_bind_1"/>
    <property type="match status" value="1"/>
</dbReference>
<evidence type="ECO:0000256" key="5">
    <source>
        <dbReference type="RuleBase" id="RU365059"/>
    </source>
</evidence>
<name>A0ABQ6N9Y2_9STRA</name>
<dbReference type="Proteomes" id="UP001165060">
    <property type="component" value="Unassembled WGS sequence"/>
</dbReference>
<keyword evidence="3 5" id="KW-0378">Hydrolase</keyword>
<dbReference type="InterPro" id="IPR027417">
    <property type="entry name" value="P-loop_NTPase"/>
</dbReference>
<evidence type="ECO:0000256" key="2">
    <source>
        <dbReference type="ARBA" id="ARBA00022741"/>
    </source>
</evidence>
<dbReference type="Gene3D" id="3.40.50.300">
    <property type="entry name" value="P-loop containing nucleotide triphosphate hydrolases"/>
    <property type="match status" value="1"/>
</dbReference>
<keyword evidence="7" id="KW-1185">Reference proteome</keyword>
<evidence type="ECO:0000313" key="6">
    <source>
        <dbReference type="EMBL" id="GMI52047.1"/>
    </source>
</evidence>
<dbReference type="InterPro" id="IPR004130">
    <property type="entry name" value="Gpn"/>
</dbReference>
<comment type="subunit">
    <text evidence="5">Binds to RNA polymerase II (RNAPII).</text>
</comment>
<accession>A0ABQ6N9Y2</accession>
<protein>
    <recommendedName>
        <fullName evidence="5">GPN-loop GTPase 2</fullName>
    </recommendedName>
</protein>
<keyword evidence="4 5" id="KW-0342">GTP-binding</keyword>
<keyword evidence="2 5" id="KW-0547">Nucleotide-binding</keyword>